<dbReference type="OrthoDB" id="9815825at2"/>
<gene>
    <name evidence="3" type="ORF">C8D98_0896</name>
</gene>
<comment type="caution">
    <text evidence="3">The sequence shown here is derived from an EMBL/GenBank/DDBJ whole genome shotgun (WGS) entry which is preliminary data.</text>
</comment>
<dbReference type="Gene3D" id="3.40.50.720">
    <property type="entry name" value="NAD(P)-binding Rossmann-like Domain"/>
    <property type="match status" value="1"/>
</dbReference>
<dbReference type="Pfam" id="PF01408">
    <property type="entry name" value="GFO_IDH_MocA"/>
    <property type="match status" value="1"/>
</dbReference>
<dbReference type="Proteomes" id="UP000294614">
    <property type="component" value="Unassembled WGS sequence"/>
</dbReference>
<dbReference type="GO" id="GO:0000166">
    <property type="term" value="F:nucleotide binding"/>
    <property type="evidence" value="ECO:0007669"/>
    <property type="project" value="InterPro"/>
</dbReference>
<dbReference type="InterPro" id="IPR036291">
    <property type="entry name" value="NAD(P)-bd_dom_sf"/>
</dbReference>
<organism evidence="3 4">
    <name type="scientific">Seleniivibrio woodruffii</name>
    <dbReference type="NCBI Taxonomy" id="1078050"/>
    <lineage>
        <taxon>Bacteria</taxon>
        <taxon>Pseudomonadati</taxon>
        <taxon>Deferribacterota</taxon>
        <taxon>Deferribacteres</taxon>
        <taxon>Deferribacterales</taxon>
        <taxon>Geovibrionaceae</taxon>
        <taxon>Seleniivibrio</taxon>
    </lineage>
</organism>
<reference evidence="3 4" key="1">
    <citation type="submission" date="2019-03" db="EMBL/GenBank/DDBJ databases">
        <title>Genomic Encyclopedia of Type Strains, Phase IV (KMG-IV): sequencing the most valuable type-strain genomes for metagenomic binning, comparative biology and taxonomic classification.</title>
        <authorList>
            <person name="Goeker M."/>
        </authorList>
    </citation>
    <scope>NUCLEOTIDE SEQUENCE [LARGE SCALE GENOMIC DNA]</scope>
    <source>
        <strain evidence="3 4">DSM 24984</strain>
    </source>
</reference>
<accession>A0A4R1KE71</accession>
<dbReference type="PANTHER" id="PTHR43249:SF1">
    <property type="entry name" value="D-GLUCOSIDE 3-DEHYDROGENASE"/>
    <property type="match status" value="1"/>
</dbReference>
<dbReference type="EMBL" id="SMGG01000003">
    <property type="protein sequence ID" value="TCK62370.1"/>
    <property type="molecule type" value="Genomic_DNA"/>
</dbReference>
<evidence type="ECO:0000259" key="1">
    <source>
        <dbReference type="Pfam" id="PF01408"/>
    </source>
</evidence>
<evidence type="ECO:0000259" key="2">
    <source>
        <dbReference type="Pfam" id="PF22725"/>
    </source>
</evidence>
<dbReference type="AlphaFoldDB" id="A0A4R1KE71"/>
<dbReference type="Pfam" id="PF22725">
    <property type="entry name" value="GFO_IDH_MocA_C3"/>
    <property type="match status" value="1"/>
</dbReference>
<dbReference type="InterPro" id="IPR055170">
    <property type="entry name" value="GFO_IDH_MocA-like_dom"/>
</dbReference>
<dbReference type="Gene3D" id="3.30.360.10">
    <property type="entry name" value="Dihydrodipicolinate Reductase, domain 2"/>
    <property type="match status" value="1"/>
</dbReference>
<feature type="domain" description="Gfo/Idh/MocA-like oxidoreductase N-terminal" evidence="1">
    <location>
        <begin position="2"/>
        <end position="90"/>
    </location>
</feature>
<feature type="domain" description="GFO/IDH/MocA-like oxidoreductase" evidence="2">
    <location>
        <begin position="139"/>
        <end position="241"/>
    </location>
</feature>
<proteinExistence type="predicted"/>
<dbReference type="InterPro" id="IPR052515">
    <property type="entry name" value="Gfo/Idh/MocA_Oxidoreductase"/>
</dbReference>
<protein>
    <submittedName>
        <fullName evidence="3">Putative dehydrogenase</fullName>
    </submittedName>
</protein>
<sequence length="301" mass="33701">MKALIIGCGSIGQRHDEVLRNTGLFTDIDFVSRRQQDGRTAYASLPEVKDINSYDYFVIASETSKHYEQLVWLDSNVSGRTIMCEKPLFADGVLPEIRNNRVFAGYVLRFHPVVQELRRILSGKPVISANVICASYLPQWRKDRDYRTTYSAKAAEGGGALLDLSHEIDYSLMLFGGFAEVRGMTAKVSKLETDSEDTVSIIAKTESGGVVTMNMDYISRIPVRKILAHTDEFTVSADIIENRIEFCGQDGEDVVTDFIIERNEMFDAMHRDALAGGTLGCTYAEGLEVMKVIRTVQEQSR</sequence>
<dbReference type="RefSeq" id="WP_132872373.1">
    <property type="nucleotide sequence ID" value="NZ_SMGG01000003.1"/>
</dbReference>
<keyword evidence="4" id="KW-1185">Reference proteome</keyword>
<dbReference type="SUPFAM" id="SSF55347">
    <property type="entry name" value="Glyceraldehyde-3-phosphate dehydrogenase-like, C-terminal domain"/>
    <property type="match status" value="1"/>
</dbReference>
<evidence type="ECO:0000313" key="4">
    <source>
        <dbReference type="Proteomes" id="UP000294614"/>
    </source>
</evidence>
<dbReference type="InterPro" id="IPR000683">
    <property type="entry name" value="Gfo/Idh/MocA-like_OxRdtase_N"/>
</dbReference>
<evidence type="ECO:0000313" key="3">
    <source>
        <dbReference type="EMBL" id="TCK62370.1"/>
    </source>
</evidence>
<dbReference type="SUPFAM" id="SSF51735">
    <property type="entry name" value="NAD(P)-binding Rossmann-fold domains"/>
    <property type="match status" value="1"/>
</dbReference>
<name>A0A4R1KE71_9BACT</name>
<dbReference type="PANTHER" id="PTHR43249">
    <property type="entry name" value="UDP-N-ACETYL-2-AMINO-2-DEOXY-D-GLUCURONATE OXIDASE"/>
    <property type="match status" value="1"/>
</dbReference>